<organism evidence="4 5">
    <name type="scientific">Edaphochlamys debaryana</name>
    <dbReference type="NCBI Taxonomy" id="47281"/>
    <lineage>
        <taxon>Eukaryota</taxon>
        <taxon>Viridiplantae</taxon>
        <taxon>Chlorophyta</taxon>
        <taxon>core chlorophytes</taxon>
        <taxon>Chlorophyceae</taxon>
        <taxon>CS clade</taxon>
        <taxon>Chlamydomonadales</taxon>
        <taxon>Chlamydomonadales incertae sedis</taxon>
        <taxon>Edaphochlamys</taxon>
    </lineage>
</organism>
<evidence type="ECO:0000313" key="4">
    <source>
        <dbReference type="EMBL" id="KAG2486482.1"/>
    </source>
</evidence>
<feature type="active site" description="Nucleophile" evidence="3">
    <location>
        <position position="254"/>
    </location>
</feature>
<evidence type="ECO:0008006" key="6">
    <source>
        <dbReference type="Google" id="ProtNLM"/>
    </source>
</evidence>
<dbReference type="GO" id="GO:0006525">
    <property type="term" value="P:arginine metabolic process"/>
    <property type="evidence" value="ECO:0007669"/>
    <property type="project" value="TreeGrafter"/>
</dbReference>
<keyword evidence="2" id="KW-0378">Hydrolase</keyword>
<name>A0A835XKK1_9CHLO</name>
<dbReference type="PANTHER" id="PTHR12737:SF9">
    <property type="entry name" value="DIMETHYLARGININASE"/>
    <property type="match status" value="1"/>
</dbReference>
<gene>
    <name evidence="4" type="ORF">HYH03_014786</name>
</gene>
<dbReference type="GO" id="GO:0016597">
    <property type="term" value="F:amino acid binding"/>
    <property type="evidence" value="ECO:0007669"/>
    <property type="project" value="TreeGrafter"/>
</dbReference>
<reference evidence="4" key="1">
    <citation type="journal article" date="2020" name="bioRxiv">
        <title>Comparative genomics of Chlamydomonas.</title>
        <authorList>
            <person name="Craig R.J."/>
            <person name="Hasan A.R."/>
            <person name="Ness R.W."/>
            <person name="Keightley P.D."/>
        </authorList>
    </citation>
    <scope>NUCLEOTIDE SEQUENCE</scope>
    <source>
        <strain evidence="4">CCAP 11/70</strain>
    </source>
</reference>
<dbReference type="SUPFAM" id="SSF55909">
    <property type="entry name" value="Pentein"/>
    <property type="match status" value="1"/>
</dbReference>
<dbReference type="AlphaFoldDB" id="A0A835XKK1"/>
<proteinExistence type="inferred from homology"/>
<dbReference type="EMBL" id="JAEHOE010000111">
    <property type="protein sequence ID" value="KAG2486482.1"/>
    <property type="molecule type" value="Genomic_DNA"/>
</dbReference>
<dbReference type="PANTHER" id="PTHR12737">
    <property type="entry name" value="DIMETHYLARGININE DIMETHYLAMINOHYDROLASE"/>
    <property type="match status" value="1"/>
</dbReference>
<dbReference type="GO" id="GO:0000052">
    <property type="term" value="P:citrulline metabolic process"/>
    <property type="evidence" value="ECO:0007669"/>
    <property type="project" value="TreeGrafter"/>
</dbReference>
<dbReference type="GO" id="GO:0045429">
    <property type="term" value="P:positive regulation of nitric oxide biosynthetic process"/>
    <property type="evidence" value="ECO:0007669"/>
    <property type="project" value="TreeGrafter"/>
</dbReference>
<dbReference type="OrthoDB" id="26679at2759"/>
<dbReference type="InterPro" id="IPR033199">
    <property type="entry name" value="DDAH-like"/>
</dbReference>
<evidence type="ECO:0000256" key="3">
    <source>
        <dbReference type="PIRSR" id="PIRSR633199-1"/>
    </source>
</evidence>
<dbReference type="Gene3D" id="3.75.10.10">
    <property type="entry name" value="L-arginine/glycine Amidinotransferase, Chain A"/>
    <property type="match status" value="1"/>
</dbReference>
<protein>
    <recommendedName>
        <fullName evidence="6">Dimethylargininase</fullName>
    </recommendedName>
</protein>
<accession>A0A835XKK1</accession>
<dbReference type="Proteomes" id="UP000612055">
    <property type="component" value="Unassembled WGS sequence"/>
</dbReference>
<dbReference type="GO" id="GO:0016403">
    <property type="term" value="F:dimethylargininase activity"/>
    <property type="evidence" value="ECO:0007669"/>
    <property type="project" value="TreeGrafter"/>
</dbReference>
<comment type="caution">
    <text evidence="4">The sequence shown here is derived from an EMBL/GenBank/DDBJ whole genome shotgun (WGS) entry which is preliminary data.</text>
</comment>
<comment type="similarity">
    <text evidence="1">Belongs to the DDAH family.</text>
</comment>
<evidence type="ECO:0000256" key="2">
    <source>
        <dbReference type="ARBA" id="ARBA00022801"/>
    </source>
</evidence>
<evidence type="ECO:0000313" key="5">
    <source>
        <dbReference type="Proteomes" id="UP000612055"/>
    </source>
</evidence>
<evidence type="ECO:0000256" key="1">
    <source>
        <dbReference type="ARBA" id="ARBA00008532"/>
    </source>
</evidence>
<keyword evidence="5" id="KW-1185">Reference proteome</keyword>
<feature type="active site" description="Proton donor" evidence="3">
    <location>
        <position position="155"/>
    </location>
</feature>
<sequence>MEPVPISYEVASEQHDRYHELIHRLVPKVVDISADETCPDCVFVEDTVLVINSKHAIVTRPGAPSRQPEPGPVAQALRALGFPRVDALVEPATLDGGDVQVLPWAVLVGVSRRTNDAAVAQLRVLLAEAGGPPLYAFSVLQAAAEAGDGHGATLHFKSVLSALDPHTLLVADSPVGRALAAQIRAVPELAEALALELVPDSIAANVLSIGEHVVMQEGHPASEAIVRRLCEARGLTLHTLCMSELAKADGALTCCSILFEAPAGQQQQEQQG</sequence>